<feature type="compositionally biased region" description="Basic and acidic residues" evidence="1">
    <location>
        <begin position="492"/>
        <end position="506"/>
    </location>
</feature>
<name>A0A845B9S1_9PROT</name>
<dbReference type="Proteomes" id="UP000460715">
    <property type="component" value="Unassembled WGS sequence"/>
</dbReference>
<evidence type="ECO:0000313" key="2">
    <source>
        <dbReference type="EMBL" id="MXP62132.1"/>
    </source>
</evidence>
<organism evidence="2 3">
    <name type="scientific">Teichococcus coralli</name>
    <dbReference type="NCBI Taxonomy" id="2545983"/>
    <lineage>
        <taxon>Bacteria</taxon>
        <taxon>Pseudomonadati</taxon>
        <taxon>Pseudomonadota</taxon>
        <taxon>Alphaproteobacteria</taxon>
        <taxon>Acetobacterales</taxon>
        <taxon>Roseomonadaceae</taxon>
        <taxon>Roseomonas</taxon>
    </lineage>
</organism>
<proteinExistence type="predicted"/>
<dbReference type="Pfam" id="PF13148">
    <property type="entry name" value="DUF3987"/>
    <property type="match status" value="1"/>
</dbReference>
<dbReference type="OrthoDB" id="5453446at2"/>
<keyword evidence="3" id="KW-1185">Reference proteome</keyword>
<evidence type="ECO:0000256" key="1">
    <source>
        <dbReference type="SAM" id="MobiDB-lite"/>
    </source>
</evidence>
<dbReference type="EMBL" id="SNVJ01000001">
    <property type="protein sequence ID" value="MXP62132.1"/>
    <property type="molecule type" value="Genomic_DNA"/>
</dbReference>
<feature type="region of interest" description="Disordered" evidence="1">
    <location>
        <begin position="483"/>
        <end position="506"/>
    </location>
</feature>
<accession>A0A845B9S1</accession>
<dbReference type="InterPro" id="IPR025048">
    <property type="entry name" value="DUF3987"/>
</dbReference>
<gene>
    <name evidence="2" type="ORF">E0493_02040</name>
</gene>
<comment type="caution">
    <text evidence="2">The sequence shown here is derived from an EMBL/GenBank/DDBJ whole genome shotgun (WGS) entry which is preliminary data.</text>
</comment>
<evidence type="ECO:0000313" key="3">
    <source>
        <dbReference type="Proteomes" id="UP000460715"/>
    </source>
</evidence>
<protein>
    <submittedName>
        <fullName evidence="2">DUF3987 domain-containing protein</fullName>
    </submittedName>
</protein>
<dbReference type="AlphaFoldDB" id="A0A845B9S1"/>
<reference evidence="2 3" key="1">
    <citation type="submission" date="2019-03" db="EMBL/GenBank/DDBJ databases">
        <title>Roseomonas sp. a novel Roseomonas species isolated from Sea whip Gorgonian.</title>
        <authorList>
            <person name="Li F."/>
            <person name="Pan X."/>
            <person name="Huang S."/>
            <person name="Li Z."/>
            <person name="Meng B."/>
        </authorList>
    </citation>
    <scope>NUCLEOTIDE SEQUENCE [LARGE SCALE GENOMIC DNA]</scope>
    <source>
        <strain evidence="2 3">M0104</strain>
    </source>
</reference>
<sequence>MPDGYTMHTAADAPEAPWPAADLALAASETLPPPPLPLSLFPRAWVRWIERAADSAGAPADYVACGLLAVAGATIGNARWGSPWQGWQHPPVINLACVGTPSAGKSPAINTVTGPLSELVAEMNADWEDRQRQFRTARQEAKEHRARWESEVKEAVKNGLAPPMEPPTAKEPQQLWKRRAHSTDPTVEAARDLSRANPRGLLLHRDELVGWIASMGRYGAGSGGGTADRSFWLQAYEGSRWTSDRVKDGDDGADIPHLTWGILGGVQPDRLASVILAGDDDGLAARFIYTWPNTPPGKPKRPSGDGLPFLLMPALRRLRELPMPNGEPVTLTFSAEAADLFDEWRGEVKEMEADAAGLFLSWIGKLPGMTVRLAVIFAHLDWLAAPDGTPPPDHISADAVVRAQGFLADYAVPMAKRAFGEAALPEAERDARRLARWMLRQRPRRAVLNARQMRREANGPGIVSAPRIEAALQELAALGWVRPSDSKAGGRRRADWDVHPAVREAG</sequence>
<dbReference type="RefSeq" id="WP_160935231.1">
    <property type="nucleotide sequence ID" value="NZ_SNVJ01000001.1"/>
</dbReference>